<dbReference type="KEGG" id="aalt:CC77DRAFT_709868"/>
<evidence type="ECO:0000313" key="3">
    <source>
        <dbReference type="Proteomes" id="UP000077248"/>
    </source>
</evidence>
<dbReference type="RefSeq" id="XP_018388741.1">
    <property type="nucleotide sequence ID" value="XM_018532852.1"/>
</dbReference>
<organism evidence="2 3">
    <name type="scientific">Alternaria alternata</name>
    <name type="common">Alternaria rot fungus</name>
    <name type="synonym">Torula alternata</name>
    <dbReference type="NCBI Taxonomy" id="5599"/>
    <lineage>
        <taxon>Eukaryota</taxon>
        <taxon>Fungi</taxon>
        <taxon>Dikarya</taxon>
        <taxon>Ascomycota</taxon>
        <taxon>Pezizomycotina</taxon>
        <taxon>Dothideomycetes</taxon>
        <taxon>Pleosporomycetidae</taxon>
        <taxon>Pleosporales</taxon>
        <taxon>Pleosporineae</taxon>
        <taxon>Pleosporaceae</taxon>
        <taxon>Alternaria</taxon>
        <taxon>Alternaria sect. Alternaria</taxon>
        <taxon>Alternaria alternata complex</taxon>
    </lineage>
</organism>
<keyword evidence="3" id="KW-1185">Reference proteome</keyword>
<name>A0A177DVV6_ALTAL</name>
<evidence type="ECO:0000313" key="2">
    <source>
        <dbReference type="EMBL" id="OAG23320.1"/>
    </source>
</evidence>
<accession>A0A177DVV6</accession>
<dbReference type="EMBL" id="KV441473">
    <property type="protein sequence ID" value="OAG23320.1"/>
    <property type="molecule type" value="Genomic_DNA"/>
</dbReference>
<dbReference type="Proteomes" id="UP000077248">
    <property type="component" value="Unassembled WGS sequence"/>
</dbReference>
<reference evidence="2 3" key="1">
    <citation type="submission" date="2016-05" db="EMBL/GenBank/DDBJ databases">
        <title>Comparative analysis of secretome profiles of manganese(II)-oxidizing ascomycete fungi.</title>
        <authorList>
            <consortium name="DOE Joint Genome Institute"/>
            <person name="Zeiner C.A."/>
            <person name="Purvine S.O."/>
            <person name="Zink E.M."/>
            <person name="Wu S."/>
            <person name="Pasa-Tolic L."/>
            <person name="Chaput D.L."/>
            <person name="Haridas S."/>
            <person name="Grigoriev I.V."/>
            <person name="Santelli C.M."/>
            <person name="Hansel C.M."/>
        </authorList>
    </citation>
    <scope>NUCLEOTIDE SEQUENCE [LARGE SCALE GENOMIC DNA]</scope>
    <source>
        <strain evidence="2 3">SRC1lrK2f</strain>
    </source>
</reference>
<sequence>MWLAIMDRMSGGRVLLPRRCPKIVSRYERPYIVAMLLRRHSTDIRKRRRLAMVCGSVTNVTGCSTGCIADRRLVRTDKITIVSMEGRGIDKTSMPAARSKLSCGESSLPSG</sequence>
<evidence type="ECO:0000256" key="1">
    <source>
        <dbReference type="SAM" id="MobiDB-lite"/>
    </source>
</evidence>
<dbReference type="VEuPathDB" id="FungiDB:CC77DRAFT_709868"/>
<proteinExistence type="predicted"/>
<dbReference type="AlphaFoldDB" id="A0A177DVV6"/>
<feature type="region of interest" description="Disordered" evidence="1">
    <location>
        <begin position="90"/>
        <end position="111"/>
    </location>
</feature>
<dbReference type="GeneID" id="29118446"/>
<gene>
    <name evidence="2" type="ORF">CC77DRAFT_709868</name>
</gene>
<protein>
    <submittedName>
        <fullName evidence="2">Uncharacterized protein</fullName>
    </submittedName>
</protein>